<feature type="compositionally biased region" description="Polar residues" evidence="8">
    <location>
        <begin position="462"/>
        <end position="476"/>
    </location>
</feature>
<feature type="transmembrane region" description="Helical" evidence="9">
    <location>
        <begin position="394"/>
        <end position="417"/>
    </location>
</feature>
<feature type="region of interest" description="Disordered" evidence="8">
    <location>
        <begin position="428"/>
        <end position="485"/>
    </location>
</feature>
<dbReference type="Gene3D" id="2.10.25.10">
    <property type="entry name" value="Laminin"/>
    <property type="match status" value="4"/>
</dbReference>
<proteinExistence type="predicted"/>
<dbReference type="HOGENOM" id="CLU_546708_0_0_1"/>
<dbReference type="InterPro" id="IPR000152">
    <property type="entry name" value="EGF-type_Asp/Asn_hydroxyl_site"/>
</dbReference>
<organism evidence="11 12">
    <name type="scientific">Trichoplax adhaerens</name>
    <name type="common">Trichoplax reptans</name>
    <dbReference type="NCBI Taxonomy" id="10228"/>
    <lineage>
        <taxon>Eukaryota</taxon>
        <taxon>Metazoa</taxon>
        <taxon>Placozoa</taxon>
        <taxon>Uniplacotomia</taxon>
        <taxon>Trichoplacea</taxon>
        <taxon>Trichoplacidae</taxon>
        <taxon>Trichoplax</taxon>
    </lineage>
</organism>
<dbReference type="SUPFAM" id="SSF57196">
    <property type="entry name" value="EGF/Laminin"/>
    <property type="match status" value="1"/>
</dbReference>
<dbReference type="InParanoid" id="B3RQ04"/>
<dbReference type="PROSITE" id="PS50026">
    <property type="entry name" value="EGF_3"/>
    <property type="match status" value="3"/>
</dbReference>
<dbReference type="Proteomes" id="UP000009022">
    <property type="component" value="Unassembled WGS sequence"/>
</dbReference>
<comment type="caution">
    <text evidence="7">Lacks conserved residue(s) required for the propagation of feature annotation.</text>
</comment>
<dbReference type="PROSITE" id="PS00010">
    <property type="entry name" value="ASX_HYDROXYL"/>
    <property type="match status" value="2"/>
</dbReference>
<dbReference type="KEGG" id="tad:TRIADDRAFT_53731"/>
<dbReference type="SMART" id="SM00179">
    <property type="entry name" value="EGF_CA"/>
    <property type="match status" value="2"/>
</dbReference>
<evidence type="ECO:0000256" key="4">
    <source>
        <dbReference type="ARBA" id="ARBA00022837"/>
    </source>
</evidence>
<keyword evidence="1 7" id="KW-0245">EGF-like domain</keyword>
<gene>
    <name evidence="11" type="ORF">TRIADDRAFT_53731</name>
</gene>
<keyword evidence="9" id="KW-0812">Transmembrane</keyword>
<keyword evidence="9" id="KW-1133">Transmembrane helix</keyword>
<dbReference type="InterPro" id="IPR001881">
    <property type="entry name" value="EGF-like_Ca-bd_dom"/>
</dbReference>
<keyword evidence="9" id="KW-0472">Membrane</keyword>
<evidence type="ECO:0000256" key="1">
    <source>
        <dbReference type="ARBA" id="ARBA00022536"/>
    </source>
</evidence>
<keyword evidence="5 7" id="KW-1015">Disulfide bond</keyword>
<feature type="domain" description="EGF-like" evidence="10">
    <location>
        <begin position="89"/>
        <end position="128"/>
    </location>
</feature>
<dbReference type="InterPro" id="IPR000742">
    <property type="entry name" value="EGF"/>
</dbReference>
<dbReference type="InterPro" id="IPR009030">
    <property type="entry name" value="Growth_fac_rcpt_cys_sf"/>
</dbReference>
<evidence type="ECO:0000256" key="9">
    <source>
        <dbReference type="SAM" id="Phobius"/>
    </source>
</evidence>
<keyword evidence="4" id="KW-0106">Calcium</keyword>
<dbReference type="GO" id="GO:0005509">
    <property type="term" value="F:calcium ion binding"/>
    <property type="evidence" value="ECO:0007669"/>
    <property type="project" value="InterPro"/>
</dbReference>
<evidence type="ECO:0000313" key="12">
    <source>
        <dbReference type="Proteomes" id="UP000009022"/>
    </source>
</evidence>
<sequence>MTRSQSSLTAAAEPSQIMLMSADETLTSSLISIHRFDYSTIASEFSSDIMTTATKGAVIQASSVTIETIASTTVVTTIPTTQPTPAATTRIPCNGQCHANATCQGSGGNERCECESSLGYYGDGITCTEFTDDLRIFYLLPQLENKCITNPNACGVKATCSNTSTSYFCQCKFGYYLSSTVGNHLTVKTDSSCLLGLTYNGEIGFKNAYGPSYTPISNSNVTQLFSILKDMIQQVLNTNSTTKGRYHAIDLTSIGKRDPNNLLLRYLLVMKNGSDYLQPDFLSKVLKEKIRDVGPLTAITFSFSDANECENSEINTCNSTISTCIDLVGKFVCECRANYYANNTNNGCIEPDLCRDFNNCRNGATCLTINRKVVCRCSFLFKGKQCQFLTEGGIVVLTACGGCIVLIALAISFVYYYKLATQPNSKARYENTGRRRSLLPNSDSPPSPQRPLSAQLGDENSAALSGSTVPLTTNESQPRHTGAYETVEMAQYSKQTIDL</sequence>
<name>B3RQ04_TRIAD</name>
<dbReference type="SMART" id="SM00181">
    <property type="entry name" value="EGF"/>
    <property type="match status" value="4"/>
</dbReference>
<evidence type="ECO:0000256" key="5">
    <source>
        <dbReference type="ARBA" id="ARBA00023157"/>
    </source>
</evidence>
<dbReference type="SUPFAM" id="SSF57184">
    <property type="entry name" value="Growth factor receptor domain"/>
    <property type="match status" value="1"/>
</dbReference>
<protein>
    <recommendedName>
        <fullName evidence="10">EGF-like domain-containing protein</fullName>
    </recommendedName>
</protein>
<evidence type="ECO:0000259" key="10">
    <source>
        <dbReference type="PROSITE" id="PS50026"/>
    </source>
</evidence>
<accession>B3RQ04</accession>
<feature type="disulfide bond" evidence="7">
    <location>
        <begin position="377"/>
        <end position="386"/>
    </location>
</feature>
<evidence type="ECO:0000313" key="11">
    <source>
        <dbReference type="EMBL" id="EDV27733.1"/>
    </source>
</evidence>
<dbReference type="EMBL" id="DS985242">
    <property type="protein sequence ID" value="EDV27733.1"/>
    <property type="molecule type" value="Genomic_DNA"/>
</dbReference>
<keyword evidence="3" id="KW-0677">Repeat</keyword>
<dbReference type="PANTHER" id="PTHR24039">
    <property type="entry name" value="FIBRILLIN-RELATED"/>
    <property type="match status" value="1"/>
</dbReference>
<keyword evidence="2" id="KW-0732">Signal</keyword>
<feature type="domain" description="EGF-like" evidence="10">
    <location>
        <begin position="143"/>
        <end position="181"/>
    </location>
</feature>
<evidence type="ECO:0000256" key="2">
    <source>
        <dbReference type="ARBA" id="ARBA00022729"/>
    </source>
</evidence>
<dbReference type="PhylomeDB" id="B3RQ04"/>
<keyword evidence="6" id="KW-0325">Glycoprotein</keyword>
<evidence type="ECO:0000256" key="6">
    <source>
        <dbReference type="ARBA" id="ARBA00023180"/>
    </source>
</evidence>
<dbReference type="AlphaFoldDB" id="B3RQ04"/>
<dbReference type="GeneID" id="6750782"/>
<feature type="disulfide bond" evidence="7">
    <location>
        <begin position="93"/>
        <end position="103"/>
    </location>
</feature>
<dbReference type="PROSITE" id="PS00022">
    <property type="entry name" value="EGF_1"/>
    <property type="match status" value="1"/>
</dbReference>
<evidence type="ECO:0000256" key="3">
    <source>
        <dbReference type="ARBA" id="ARBA00022737"/>
    </source>
</evidence>
<evidence type="ECO:0000256" key="8">
    <source>
        <dbReference type="SAM" id="MobiDB-lite"/>
    </source>
</evidence>
<dbReference type="PANTHER" id="PTHR24039:SF28">
    <property type="entry name" value="EGF-LIKE DOMAIN-CONTAINING PROTEIN"/>
    <property type="match status" value="1"/>
</dbReference>
<dbReference type="RefSeq" id="XP_002109567.1">
    <property type="nucleotide sequence ID" value="XM_002109531.1"/>
</dbReference>
<evidence type="ECO:0000256" key="7">
    <source>
        <dbReference type="PROSITE-ProRule" id="PRU00076"/>
    </source>
</evidence>
<feature type="domain" description="EGF-like" evidence="10">
    <location>
        <begin position="350"/>
        <end position="387"/>
    </location>
</feature>
<dbReference type="CTD" id="6750782"/>
<reference evidence="11 12" key="1">
    <citation type="journal article" date="2008" name="Nature">
        <title>The Trichoplax genome and the nature of placozoans.</title>
        <authorList>
            <person name="Srivastava M."/>
            <person name="Begovic E."/>
            <person name="Chapman J."/>
            <person name="Putnam N.H."/>
            <person name="Hellsten U."/>
            <person name="Kawashima T."/>
            <person name="Kuo A."/>
            <person name="Mitros T."/>
            <person name="Salamov A."/>
            <person name="Carpenter M.L."/>
            <person name="Signorovitch A.Y."/>
            <person name="Moreno M.A."/>
            <person name="Kamm K."/>
            <person name="Grimwood J."/>
            <person name="Schmutz J."/>
            <person name="Shapiro H."/>
            <person name="Grigoriev I.V."/>
            <person name="Buss L.W."/>
            <person name="Schierwater B."/>
            <person name="Dellaporta S.L."/>
            <person name="Rokhsar D.S."/>
        </authorList>
    </citation>
    <scope>NUCLEOTIDE SEQUENCE [LARGE SCALE GENOMIC DNA]</scope>
    <source>
        <strain evidence="11 12">Grell-BS-1999</strain>
    </source>
</reference>
<keyword evidence="12" id="KW-1185">Reference proteome</keyword>